<proteinExistence type="predicted"/>
<dbReference type="InterPro" id="IPR038071">
    <property type="entry name" value="UROD/MetE-like_sf"/>
</dbReference>
<dbReference type="STRING" id="1224163.B841_05860"/>
<dbReference type="AlphaFoldDB" id="S5T228"/>
<reference evidence="1 2" key="1">
    <citation type="submission" date="2012-11" db="EMBL/GenBank/DDBJ databases">
        <title>The complete genome sequence of Corynebacterium maris Coryn-1 (=DSM 45190).</title>
        <authorList>
            <person name="Schaffert L."/>
            <person name="Albersmeier A."/>
            <person name="Kalinowski J."/>
            <person name="Ruckert C."/>
        </authorList>
    </citation>
    <scope>NUCLEOTIDE SEQUENCE [LARGE SCALE GENOMIC DNA]</scope>
    <source>
        <strain evidence="2">Coryn-1</strain>
    </source>
</reference>
<keyword evidence="2" id="KW-1185">Reference proteome</keyword>
<evidence type="ECO:0000313" key="2">
    <source>
        <dbReference type="Proteomes" id="UP000015388"/>
    </source>
</evidence>
<organism evidence="1 2">
    <name type="scientific">Corynebacterium maris DSM 45190</name>
    <dbReference type="NCBI Taxonomy" id="1224163"/>
    <lineage>
        <taxon>Bacteria</taxon>
        <taxon>Bacillati</taxon>
        <taxon>Actinomycetota</taxon>
        <taxon>Actinomycetes</taxon>
        <taxon>Mycobacteriales</taxon>
        <taxon>Corynebacteriaceae</taxon>
        <taxon>Corynebacterium</taxon>
    </lineage>
</organism>
<accession>S5T228</accession>
<protein>
    <recommendedName>
        <fullName evidence="3">Methionine synthase</fullName>
    </recommendedName>
</protein>
<dbReference type="RefSeq" id="WP_020934578.1">
    <property type="nucleotide sequence ID" value="NC_021915.1"/>
</dbReference>
<dbReference type="HOGENOM" id="CLU_065357_0_0_11"/>
<dbReference type="PATRIC" id="fig|1224163.3.peg.1175"/>
<sequence>MTNAYGLGPFPGTSLSEAADVIFSETGDHPHLPQLPTRGLGSDAVGRTAALLGEMLTVDRGPRSWIMTPRPQLLTRASWDRIERDLDELEGMWGSRPTRLKTQVVGPWTLTADVELSNGHRVLTDRGALHDVTEALIEGVNTHVADLATRFDLPLEQIDVQIDEPRLATVTAGRLPGTSELDEIRAVHPKDAGERLAHVVEQLTAGTTLLNLTGQRVDWEAAALSGADTVQLTLEKVRGTADLDAFGQLLTAGQRIGVGITAASDEIDELGEVPRAKAVAVAKFFDELGLPRQLLTSAIDVHPTETDTLVDADVLAAADAYRMATAVAGMLERDAGDL</sequence>
<dbReference type="SUPFAM" id="SSF51726">
    <property type="entry name" value="UROD/MetE-like"/>
    <property type="match status" value="1"/>
</dbReference>
<dbReference type="Gene3D" id="3.20.20.210">
    <property type="match status" value="1"/>
</dbReference>
<gene>
    <name evidence="1" type="ORF">B841_05860</name>
</gene>
<dbReference type="KEGG" id="cmd:B841_05860"/>
<dbReference type="Proteomes" id="UP000015388">
    <property type="component" value="Chromosome"/>
</dbReference>
<name>S5T228_9CORY</name>
<dbReference type="eggNOG" id="COG0620">
    <property type="taxonomic scope" value="Bacteria"/>
</dbReference>
<dbReference type="EMBL" id="CP003924">
    <property type="protein sequence ID" value="AGS34645.1"/>
    <property type="molecule type" value="Genomic_DNA"/>
</dbReference>
<evidence type="ECO:0000313" key="1">
    <source>
        <dbReference type="EMBL" id="AGS34645.1"/>
    </source>
</evidence>
<dbReference type="OrthoDB" id="5242426at2"/>
<evidence type="ECO:0008006" key="3">
    <source>
        <dbReference type="Google" id="ProtNLM"/>
    </source>
</evidence>